<reference evidence="2" key="1">
    <citation type="journal article" date="2019" name="Int. J. Syst. Evol. Microbiol.">
        <title>The Global Catalogue of Microorganisms (GCM) 10K type strain sequencing project: providing services to taxonomists for standard genome sequencing and annotation.</title>
        <authorList>
            <consortium name="The Broad Institute Genomics Platform"/>
            <consortium name="The Broad Institute Genome Sequencing Center for Infectious Disease"/>
            <person name="Wu L."/>
            <person name="Ma J."/>
        </authorList>
    </citation>
    <scope>NUCLEOTIDE SEQUENCE [LARGE SCALE GENOMIC DNA]</scope>
    <source>
        <strain evidence="2">KCTC 42739</strain>
    </source>
</reference>
<sequence length="443" mass="48510">MATQFADIAPCSFPLAAPKPNIKIAYIAGPAAVAVGAAISKLPEQKQGATLEDLACISDTAALTSWDLACEALENAVQSRDEFQDTILVPLDAMLKSVKDAGHDTTALNAYYAERSATYDVLVGAVSAATTALATTPAPDAAGLAYKVRALAADEFHLNTADNTPLVEAIDADAKAVLDRATERNPFMRGPLIQWQRSYSRYVEALKEARTYYDTVLTPADDRFQAVRDKWPLHYHTGNDPIAKRELAEVDYTDIEKNSDQLWNQATDARVELYLAPAPSTAELGVKLKIFAENDDHDLTRARDIIRQMVHDARRFGRMGSHPIGDEALNDAFAGLRKEMLAYRARPEDTSVEADQAADLRVDALEDVVYKARAATLEGVLVKLRVAFQHKELSPWSDLAMGDPTNQEFVRGLYLADMFDQVLWSAIEDLARIAGVNLAEQGA</sequence>
<gene>
    <name evidence="1" type="ORF">ACFONA_02915</name>
</gene>
<comment type="caution">
    <text evidence="1">The sequence shown here is derived from an EMBL/GenBank/DDBJ whole genome shotgun (WGS) entry which is preliminary data.</text>
</comment>
<name>A0ABV7SQ59_9SPHN</name>
<protein>
    <submittedName>
        <fullName evidence="1">Uncharacterized protein</fullName>
    </submittedName>
</protein>
<proteinExistence type="predicted"/>
<keyword evidence="2" id="KW-1185">Reference proteome</keyword>
<organism evidence="1 2">
    <name type="scientific">Sphingomonas hylomeconis</name>
    <dbReference type="NCBI Taxonomy" id="1395958"/>
    <lineage>
        <taxon>Bacteria</taxon>
        <taxon>Pseudomonadati</taxon>
        <taxon>Pseudomonadota</taxon>
        <taxon>Alphaproteobacteria</taxon>
        <taxon>Sphingomonadales</taxon>
        <taxon>Sphingomonadaceae</taxon>
        <taxon>Sphingomonas</taxon>
    </lineage>
</organism>
<dbReference type="Proteomes" id="UP001595713">
    <property type="component" value="Unassembled WGS sequence"/>
</dbReference>
<evidence type="ECO:0000313" key="2">
    <source>
        <dbReference type="Proteomes" id="UP001595713"/>
    </source>
</evidence>
<dbReference type="RefSeq" id="WP_261295944.1">
    <property type="nucleotide sequence ID" value="NZ_JANQBK010000024.1"/>
</dbReference>
<accession>A0ABV7SQ59</accession>
<dbReference type="EMBL" id="JBHRXP010000001">
    <property type="protein sequence ID" value="MFC3579104.1"/>
    <property type="molecule type" value="Genomic_DNA"/>
</dbReference>
<evidence type="ECO:0000313" key="1">
    <source>
        <dbReference type="EMBL" id="MFC3579104.1"/>
    </source>
</evidence>